<keyword evidence="3" id="KW-1003">Cell membrane</keyword>
<evidence type="ECO:0000256" key="6">
    <source>
        <dbReference type="ARBA" id="ARBA00022826"/>
    </source>
</evidence>
<evidence type="ECO:0000256" key="5">
    <source>
        <dbReference type="ARBA" id="ARBA00022692"/>
    </source>
</evidence>
<evidence type="ECO:0000259" key="17">
    <source>
        <dbReference type="Pfam" id="PF00520"/>
    </source>
</evidence>
<dbReference type="STRING" id="109280.ENSHCOP00000027291"/>
<keyword evidence="10" id="KW-0406">Ion transport</keyword>
<dbReference type="PANTHER" id="PTHR47735:SF14">
    <property type="entry name" value="POTASSIUM VOLTAGE-GATED CHANNEL SUBFAMILY KQT MEMBER 1"/>
    <property type="match status" value="1"/>
</dbReference>
<proteinExistence type="predicted"/>
<dbReference type="PRINTS" id="PR01459">
    <property type="entry name" value="KCNQCHANNEL"/>
</dbReference>
<dbReference type="Ensembl" id="ENSHCOT00000028053.1">
    <property type="protein sequence ID" value="ENSHCOP00000027291.1"/>
    <property type="gene ID" value="ENSHCOG00000019025.1"/>
</dbReference>
<evidence type="ECO:0000256" key="16">
    <source>
        <dbReference type="SAM" id="Phobius"/>
    </source>
</evidence>
<evidence type="ECO:0000256" key="12">
    <source>
        <dbReference type="ARBA" id="ARBA00023303"/>
    </source>
</evidence>
<keyword evidence="5 16" id="KW-0812">Transmembrane</keyword>
<keyword evidence="2" id="KW-0813">Transport</keyword>
<keyword evidence="7" id="KW-0851">Voltage-gated channel</keyword>
<reference evidence="19" key="2">
    <citation type="submission" date="2025-09" db="UniProtKB">
        <authorList>
            <consortium name="Ensembl"/>
        </authorList>
    </citation>
    <scope>IDENTIFICATION</scope>
</reference>
<comment type="subcellular location">
    <subcellularLocation>
        <location evidence="1">Cell membrane</location>
        <topology evidence="1">Multi-pass membrane protein</topology>
    </subcellularLocation>
</comment>
<evidence type="ECO:0000256" key="11">
    <source>
        <dbReference type="ARBA" id="ARBA00023136"/>
    </source>
</evidence>
<feature type="transmembrane region" description="Helical" evidence="16">
    <location>
        <begin position="295"/>
        <end position="321"/>
    </location>
</feature>
<dbReference type="Gene3D" id="1.20.120.350">
    <property type="entry name" value="Voltage-gated potassium channels. Chain C"/>
    <property type="match status" value="1"/>
</dbReference>
<keyword evidence="6" id="KW-0631">Potassium channel</keyword>
<keyword evidence="12" id="KW-0407">Ion channel</keyword>
<dbReference type="Pfam" id="PF00520">
    <property type="entry name" value="Ion_trans"/>
    <property type="match status" value="1"/>
</dbReference>
<feature type="domain" description="Ion transport" evidence="17">
    <location>
        <begin position="100"/>
        <end position="326"/>
    </location>
</feature>
<evidence type="ECO:0000256" key="3">
    <source>
        <dbReference type="ARBA" id="ARBA00022475"/>
    </source>
</evidence>
<feature type="region of interest" description="Disordered" evidence="15">
    <location>
        <begin position="1"/>
        <end position="24"/>
    </location>
</feature>
<keyword evidence="4" id="KW-0633">Potassium transport</keyword>
<evidence type="ECO:0000256" key="1">
    <source>
        <dbReference type="ARBA" id="ARBA00004651"/>
    </source>
</evidence>
<reference evidence="19" key="1">
    <citation type="submission" date="2025-08" db="UniProtKB">
        <authorList>
            <consortium name="Ensembl"/>
        </authorList>
    </citation>
    <scope>IDENTIFICATION</scope>
</reference>
<dbReference type="InterPro" id="IPR005821">
    <property type="entry name" value="Ion_trans_dom"/>
</dbReference>
<feature type="transmembrane region" description="Helical" evidence="16">
    <location>
        <begin position="170"/>
        <end position="189"/>
    </location>
</feature>
<feature type="domain" description="Potassium channel voltage dependent KCNQ C-terminal" evidence="18">
    <location>
        <begin position="421"/>
        <end position="494"/>
    </location>
</feature>
<comment type="catalytic activity">
    <reaction evidence="14">
        <text>K(+)(in) = K(+)(out)</text>
        <dbReference type="Rhea" id="RHEA:29463"/>
        <dbReference type="ChEBI" id="CHEBI:29103"/>
    </reaction>
</comment>
<keyword evidence="8" id="KW-0630">Potassium</keyword>
<feature type="transmembrane region" description="Helical" evidence="16">
    <location>
        <begin position="96"/>
        <end position="116"/>
    </location>
</feature>
<dbReference type="InterPro" id="IPR027359">
    <property type="entry name" value="Volt_channel_dom_sf"/>
</dbReference>
<evidence type="ECO:0000256" key="10">
    <source>
        <dbReference type="ARBA" id="ARBA00023065"/>
    </source>
</evidence>
<dbReference type="InterPro" id="IPR013821">
    <property type="entry name" value="K_chnl_volt-dep_KCNQ_C"/>
</dbReference>
<dbReference type="InterPro" id="IPR003937">
    <property type="entry name" value="K_chnl_volt-dep_KCNQ"/>
</dbReference>
<feature type="compositionally biased region" description="Polar residues" evidence="15">
    <location>
        <begin position="1"/>
        <end position="13"/>
    </location>
</feature>
<dbReference type="GO" id="GO:0086001">
    <property type="term" value="P:cardiac muscle cell action potential"/>
    <property type="evidence" value="ECO:0007669"/>
    <property type="project" value="Ensembl"/>
</dbReference>
<dbReference type="GO" id="GO:0097205">
    <property type="term" value="P:renal filtration"/>
    <property type="evidence" value="ECO:0007669"/>
    <property type="project" value="Ensembl"/>
</dbReference>
<dbReference type="FunFam" id="1.20.120.350:FF:000017">
    <property type="entry name" value="potassium voltage-gated channel subfamily KQT member 1"/>
    <property type="match status" value="1"/>
</dbReference>
<evidence type="ECO:0000256" key="7">
    <source>
        <dbReference type="ARBA" id="ARBA00022882"/>
    </source>
</evidence>
<keyword evidence="9 16" id="KW-1133">Transmembrane helix</keyword>
<name>A0A3Q2Z625_HIPCM</name>
<feature type="transmembrane region" description="Helical" evidence="16">
    <location>
        <begin position="266"/>
        <end position="283"/>
    </location>
</feature>
<evidence type="ECO:0000256" key="15">
    <source>
        <dbReference type="SAM" id="MobiDB-lite"/>
    </source>
</evidence>
<evidence type="ECO:0000256" key="13">
    <source>
        <dbReference type="ARBA" id="ARBA00032659"/>
    </source>
</evidence>
<feature type="transmembrane region" description="Helical" evidence="16">
    <location>
        <begin position="235"/>
        <end position="254"/>
    </location>
</feature>
<evidence type="ECO:0000259" key="18">
    <source>
        <dbReference type="Pfam" id="PF03520"/>
    </source>
</evidence>
<feature type="compositionally biased region" description="Basic and acidic residues" evidence="15">
    <location>
        <begin position="14"/>
        <end position="24"/>
    </location>
</feature>
<evidence type="ECO:0000256" key="2">
    <source>
        <dbReference type="ARBA" id="ARBA00022448"/>
    </source>
</evidence>
<evidence type="ECO:0000256" key="9">
    <source>
        <dbReference type="ARBA" id="ARBA00022989"/>
    </source>
</evidence>
<dbReference type="Pfam" id="PF03520">
    <property type="entry name" value="KCNQ_channel"/>
    <property type="match status" value="1"/>
</dbReference>
<dbReference type="PRINTS" id="PR00169">
    <property type="entry name" value="KCHANNEL"/>
</dbReference>
<feature type="transmembrane region" description="Helical" evidence="16">
    <location>
        <begin position="128"/>
        <end position="149"/>
    </location>
</feature>
<evidence type="ECO:0000256" key="4">
    <source>
        <dbReference type="ARBA" id="ARBA00022538"/>
    </source>
</evidence>
<dbReference type="AlphaFoldDB" id="A0A3Q2Z625"/>
<dbReference type="Gene3D" id="1.10.287.70">
    <property type="match status" value="1"/>
</dbReference>
<accession>A0A3Q2Z625</accession>
<evidence type="ECO:0000313" key="19">
    <source>
        <dbReference type="Ensembl" id="ENSHCOP00000027291.1"/>
    </source>
</evidence>
<sequence>MSNSARSQGTTQKCPDESREKRTSDWELFETNLGASDQHRSAMEATQIHLQPYLLQPRMFGRMLVYNSRVRPVLTHASFQGRVYNFLERPSGWKCFVYHFTVFLVVIACLILSILSTMPIYHLFSFSVLFWVEISLVVFLGLEYIFRLWSAGCRSMYVGFCGRLRFARKPIIIIDLIVVVSSIIVLAVGSEGQVFATSAVRGIRFLQILRLLHVDRQGGTWRLLGSVVSAHRQELITTLYIGFLCLIFASYLIYLAERETTGMLETYADALWWGVVTVTTVGYGDVIPLTWLGKIIASCFSVFAICFFALPAGILGSGFALEVQQKQRRKHFNRQIPAAARVIQTSWRCFAMENCNSATYKMFLRKRSNALNSSLSTPMPKKLSSLQYGARCIFLERSRGLLDVNPPSGLKRNCSFEDNLEQESERDSVLTAAISISQLTESHRRAIRVIQKMRYFVAKSKFQQARKPYEVRDVIEQYNHGHLNLMVRIKELQRSNSIGSRLSRMEDKVVYLYHLGHHFKFFDFQPIDFFSSKHHPTPTHTHTQRVVDIKLPQNELKSGQYEMSFCCLFTM</sequence>
<keyword evidence="11 16" id="KW-0472">Membrane</keyword>
<dbReference type="GO" id="GO:0008076">
    <property type="term" value="C:voltage-gated potassium channel complex"/>
    <property type="evidence" value="ECO:0007669"/>
    <property type="project" value="TreeGrafter"/>
</dbReference>
<evidence type="ECO:0000256" key="14">
    <source>
        <dbReference type="ARBA" id="ARBA00034430"/>
    </source>
</evidence>
<dbReference type="Proteomes" id="UP000264820">
    <property type="component" value="Unplaced"/>
</dbReference>
<keyword evidence="20" id="KW-1185">Reference proteome</keyword>
<evidence type="ECO:0000256" key="8">
    <source>
        <dbReference type="ARBA" id="ARBA00022958"/>
    </source>
</evidence>
<dbReference type="FunFam" id="1.10.287.70:FF:000016">
    <property type="entry name" value="Putative potassium voltage-gated channel subfamily KQT member 2"/>
    <property type="match status" value="1"/>
</dbReference>
<dbReference type="Gene3D" id="6.10.140.1910">
    <property type="match status" value="2"/>
</dbReference>
<dbReference type="GO" id="GO:0005249">
    <property type="term" value="F:voltage-gated potassium channel activity"/>
    <property type="evidence" value="ECO:0007669"/>
    <property type="project" value="InterPro"/>
</dbReference>
<dbReference type="GO" id="GO:0001822">
    <property type="term" value="P:kidney development"/>
    <property type="evidence" value="ECO:0007669"/>
    <property type="project" value="Ensembl"/>
</dbReference>
<evidence type="ECO:0000313" key="20">
    <source>
        <dbReference type="Proteomes" id="UP000264820"/>
    </source>
</evidence>
<dbReference type="SUPFAM" id="SSF81324">
    <property type="entry name" value="Voltage-gated potassium channels"/>
    <property type="match status" value="1"/>
</dbReference>
<dbReference type="GeneTree" id="ENSGT00940000164990"/>
<protein>
    <recommendedName>
        <fullName evidence="13">IKs producing slow voltage-gated potassium channel subunit alpha KvLQT1</fullName>
    </recommendedName>
</protein>
<organism evidence="19 20">
    <name type="scientific">Hippocampus comes</name>
    <name type="common">Tiger tail seahorse</name>
    <dbReference type="NCBI Taxonomy" id="109280"/>
    <lineage>
        <taxon>Eukaryota</taxon>
        <taxon>Metazoa</taxon>
        <taxon>Chordata</taxon>
        <taxon>Craniata</taxon>
        <taxon>Vertebrata</taxon>
        <taxon>Euteleostomi</taxon>
        <taxon>Actinopterygii</taxon>
        <taxon>Neopterygii</taxon>
        <taxon>Teleostei</taxon>
        <taxon>Neoteleostei</taxon>
        <taxon>Acanthomorphata</taxon>
        <taxon>Syngnathiaria</taxon>
        <taxon>Syngnathiformes</taxon>
        <taxon>Syngnathoidei</taxon>
        <taxon>Syngnathidae</taxon>
        <taxon>Hippocampus</taxon>
    </lineage>
</organism>
<dbReference type="PANTHER" id="PTHR47735">
    <property type="entry name" value="POTASSIUM VOLTAGE-GATED CHANNEL SUBFAMILY KQT MEMBER 4"/>
    <property type="match status" value="1"/>
</dbReference>